<feature type="chain" id="PRO_5040840865" description="Lipoprotein" evidence="2">
    <location>
        <begin position="24"/>
        <end position="98"/>
    </location>
</feature>
<proteinExistence type="predicted"/>
<keyword evidence="2" id="KW-0732">Signal</keyword>
<accession>A0A9X3XCK0</accession>
<gene>
    <name evidence="3" type="ORF">KEG57_45965</name>
</gene>
<evidence type="ECO:0000313" key="4">
    <source>
        <dbReference type="Proteomes" id="UP001151081"/>
    </source>
</evidence>
<protein>
    <recommendedName>
        <fullName evidence="5">Lipoprotein</fullName>
    </recommendedName>
</protein>
<evidence type="ECO:0000313" key="3">
    <source>
        <dbReference type="EMBL" id="MDC3987899.1"/>
    </source>
</evidence>
<dbReference type="Proteomes" id="UP001151081">
    <property type="component" value="Unassembled WGS sequence"/>
</dbReference>
<dbReference type="AlphaFoldDB" id="A0A9X3XCK0"/>
<reference evidence="3 4" key="1">
    <citation type="submission" date="2021-04" db="EMBL/GenBank/DDBJ databases">
        <title>Genome analysis of Polyangium sp.</title>
        <authorList>
            <person name="Li Y."/>
            <person name="Wang J."/>
        </authorList>
    </citation>
    <scope>NUCLEOTIDE SEQUENCE [LARGE SCALE GENOMIC DNA]</scope>
    <source>
        <strain evidence="3 4">SDU14</strain>
    </source>
</reference>
<dbReference type="RefSeq" id="WP_272427453.1">
    <property type="nucleotide sequence ID" value="NZ_JAGTJJ010000060.1"/>
</dbReference>
<dbReference type="PROSITE" id="PS51257">
    <property type="entry name" value="PROKAR_LIPOPROTEIN"/>
    <property type="match status" value="1"/>
</dbReference>
<feature type="region of interest" description="Disordered" evidence="1">
    <location>
        <begin position="27"/>
        <end position="98"/>
    </location>
</feature>
<evidence type="ECO:0000256" key="1">
    <source>
        <dbReference type="SAM" id="MobiDB-lite"/>
    </source>
</evidence>
<evidence type="ECO:0000256" key="2">
    <source>
        <dbReference type="SAM" id="SignalP"/>
    </source>
</evidence>
<comment type="caution">
    <text evidence="3">The sequence shown here is derived from an EMBL/GenBank/DDBJ whole genome shotgun (WGS) entry which is preliminary data.</text>
</comment>
<feature type="compositionally biased region" description="Pro residues" evidence="1">
    <location>
        <begin position="88"/>
        <end position="98"/>
    </location>
</feature>
<name>A0A9X3XCK0_9BACT</name>
<feature type="signal peptide" evidence="2">
    <location>
        <begin position="1"/>
        <end position="23"/>
    </location>
</feature>
<evidence type="ECO:0008006" key="5">
    <source>
        <dbReference type="Google" id="ProtNLM"/>
    </source>
</evidence>
<keyword evidence="4" id="KW-1185">Reference proteome</keyword>
<feature type="compositionally biased region" description="Polar residues" evidence="1">
    <location>
        <begin position="41"/>
        <end position="53"/>
    </location>
</feature>
<sequence length="98" mass="10302">MHHPRFAAIRPLFLGLAAALLVACGGAQQPPAESGAGTASAEVTCTTPEVTDPNTPPECPNPEQCEWSAENKKCQPKRGIIMEDARPKPPPPPPPPES</sequence>
<organism evidence="3 4">
    <name type="scientific">Polyangium jinanense</name>
    <dbReference type="NCBI Taxonomy" id="2829994"/>
    <lineage>
        <taxon>Bacteria</taxon>
        <taxon>Pseudomonadati</taxon>
        <taxon>Myxococcota</taxon>
        <taxon>Polyangia</taxon>
        <taxon>Polyangiales</taxon>
        <taxon>Polyangiaceae</taxon>
        <taxon>Polyangium</taxon>
    </lineage>
</organism>
<dbReference type="EMBL" id="JAGTJJ010000060">
    <property type="protein sequence ID" value="MDC3987899.1"/>
    <property type="molecule type" value="Genomic_DNA"/>
</dbReference>